<feature type="region of interest" description="Disordered" evidence="1">
    <location>
        <begin position="49"/>
        <end position="101"/>
    </location>
</feature>
<organism evidence="2 3">
    <name type="scientific">Actinoplanes auranticolor</name>
    <dbReference type="NCBI Taxonomy" id="47988"/>
    <lineage>
        <taxon>Bacteria</taxon>
        <taxon>Bacillati</taxon>
        <taxon>Actinomycetota</taxon>
        <taxon>Actinomycetes</taxon>
        <taxon>Micromonosporales</taxon>
        <taxon>Micromonosporaceae</taxon>
        <taxon>Actinoplanes</taxon>
    </lineage>
</organism>
<keyword evidence="3" id="KW-1185">Reference proteome</keyword>
<sequence length="101" mass="11212">MQPASEYVRFAGGHPHLYQVMNGKERARRRARQTLGALLRGWRAGLPENGAHRRCGRCTPPRPPPRHARGKPPVTSNPRSSMSWCEPVSPAAARRRPIAGT</sequence>
<accession>A0A919VQ91</accession>
<dbReference type="EMBL" id="BOQL01000015">
    <property type="protein sequence ID" value="GIM65151.1"/>
    <property type="molecule type" value="Genomic_DNA"/>
</dbReference>
<dbReference type="RefSeq" id="WP_212987585.1">
    <property type="nucleotide sequence ID" value="NZ_BAABEA010000044.1"/>
</dbReference>
<feature type="compositionally biased region" description="Polar residues" evidence="1">
    <location>
        <begin position="74"/>
        <end position="83"/>
    </location>
</feature>
<name>A0A919VQ91_9ACTN</name>
<evidence type="ECO:0000256" key="1">
    <source>
        <dbReference type="SAM" id="MobiDB-lite"/>
    </source>
</evidence>
<proteinExistence type="predicted"/>
<dbReference type="Proteomes" id="UP000681340">
    <property type="component" value="Unassembled WGS sequence"/>
</dbReference>
<gene>
    <name evidence="2" type="ORF">Aau02nite_15080</name>
</gene>
<evidence type="ECO:0000313" key="3">
    <source>
        <dbReference type="Proteomes" id="UP000681340"/>
    </source>
</evidence>
<dbReference type="AlphaFoldDB" id="A0A919VQ91"/>
<protein>
    <submittedName>
        <fullName evidence="2">Uncharacterized protein</fullName>
    </submittedName>
</protein>
<comment type="caution">
    <text evidence="2">The sequence shown here is derived from an EMBL/GenBank/DDBJ whole genome shotgun (WGS) entry which is preliminary data.</text>
</comment>
<reference evidence="2" key="1">
    <citation type="submission" date="2021-03" db="EMBL/GenBank/DDBJ databases">
        <title>Whole genome shotgun sequence of Actinoplanes auranticolor NBRC 12245.</title>
        <authorList>
            <person name="Komaki H."/>
            <person name="Tamura T."/>
        </authorList>
    </citation>
    <scope>NUCLEOTIDE SEQUENCE</scope>
    <source>
        <strain evidence="2">NBRC 12245</strain>
    </source>
</reference>
<evidence type="ECO:0000313" key="2">
    <source>
        <dbReference type="EMBL" id="GIM65151.1"/>
    </source>
</evidence>